<dbReference type="AlphaFoldDB" id="A0A512RGF6"/>
<comment type="caution">
    <text evidence="2">The sequence shown here is derived from an EMBL/GenBank/DDBJ whole genome shotgun (WGS) entry which is preliminary data.</text>
</comment>
<dbReference type="EMBL" id="BKAU01000001">
    <property type="protein sequence ID" value="GEP94772.1"/>
    <property type="molecule type" value="Genomic_DNA"/>
</dbReference>
<gene>
    <name evidence="2" type="ORF">CCY01nite_10320</name>
</gene>
<evidence type="ECO:0000313" key="3">
    <source>
        <dbReference type="Proteomes" id="UP000321436"/>
    </source>
</evidence>
<evidence type="ECO:0008006" key="4">
    <source>
        <dbReference type="Google" id="ProtNLM"/>
    </source>
</evidence>
<sequence>MHLYLTALCLLLSIFAKAQTAQEVHITNIEKKKGTLYVGWYDNKKSFMKPKQTVFVKMIKVEDQDEVKALFDNIPAGKYAISVFLDENDNQDLDLNVFGIPQEKYGFSNGTPAMRPATYSESEIEVNGEKQVFPVKLK</sequence>
<feature type="chain" id="PRO_5021961487" description="DUF2141 domain-containing protein" evidence="1">
    <location>
        <begin position="19"/>
        <end position="138"/>
    </location>
</feature>
<name>A0A512RGF6_9BACT</name>
<organism evidence="2 3">
    <name type="scientific">Chitinophaga cymbidii</name>
    <dbReference type="NCBI Taxonomy" id="1096750"/>
    <lineage>
        <taxon>Bacteria</taxon>
        <taxon>Pseudomonadati</taxon>
        <taxon>Bacteroidota</taxon>
        <taxon>Chitinophagia</taxon>
        <taxon>Chitinophagales</taxon>
        <taxon>Chitinophagaceae</taxon>
        <taxon>Chitinophaga</taxon>
    </lineage>
</organism>
<reference evidence="2 3" key="1">
    <citation type="submission" date="2019-07" db="EMBL/GenBank/DDBJ databases">
        <title>Whole genome shotgun sequence of Chitinophaga cymbidii NBRC 109752.</title>
        <authorList>
            <person name="Hosoyama A."/>
            <person name="Uohara A."/>
            <person name="Ohji S."/>
            <person name="Ichikawa N."/>
        </authorList>
    </citation>
    <scope>NUCLEOTIDE SEQUENCE [LARGE SCALE GENOMIC DNA]</scope>
    <source>
        <strain evidence="2 3">NBRC 109752</strain>
    </source>
</reference>
<keyword evidence="1" id="KW-0732">Signal</keyword>
<dbReference type="InterPro" id="IPR018673">
    <property type="entry name" value="DUF2141"/>
</dbReference>
<dbReference type="Pfam" id="PF09912">
    <property type="entry name" value="DUF2141"/>
    <property type="match status" value="1"/>
</dbReference>
<dbReference type="Proteomes" id="UP000321436">
    <property type="component" value="Unassembled WGS sequence"/>
</dbReference>
<keyword evidence="3" id="KW-1185">Reference proteome</keyword>
<dbReference type="OrthoDB" id="9788332at2"/>
<protein>
    <recommendedName>
        <fullName evidence="4">DUF2141 domain-containing protein</fullName>
    </recommendedName>
</protein>
<evidence type="ECO:0000313" key="2">
    <source>
        <dbReference type="EMBL" id="GEP94772.1"/>
    </source>
</evidence>
<accession>A0A512RGF6</accession>
<evidence type="ECO:0000256" key="1">
    <source>
        <dbReference type="SAM" id="SignalP"/>
    </source>
</evidence>
<proteinExistence type="predicted"/>
<feature type="signal peptide" evidence="1">
    <location>
        <begin position="1"/>
        <end position="18"/>
    </location>
</feature>
<dbReference type="RefSeq" id="WP_146858452.1">
    <property type="nucleotide sequence ID" value="NZ_BKAU01000001.1"/>
</dbReference>